<dbReference type="Proteomes" id="UP000824120">
    <property type="component" value="Chromosome 1"/>
</dbReference>
<sequence length="74" mass="8218">MSITSLPEPSPPQIDELSTQHRCKWMAGNPGKYSSKMVREFHASYAVTVENNMPPRAKPLVQPPADYIVMGCPC</sequence>
<evidence type="ECO:0000313" key="1">
    <source>
        <dbReference type="EMBL" id="KAG5631981.1"/>
    </source>
</evidence>
<evidence type="ECO:0000313" key="2">
    <source>
        <dbReference type="Proteomes" id="UP000824120"/>
    </source>
</evidence>
<protein>
    <submittedName>
        <fullName evidence="1">Uncharacterized protein</fullName>
    </submittedName>
</protein>
<name>A0A9J6B5D2_SOLCO</name>
<accession>A0A9J6B5D2</accession>
<reference evidence="1 2" key="1">
    <citation type="submission" date="2020-09" db="EMBL/GenBank/DDBJ databases">
        <title>De no assembly of potato wild relative species, Solanum commersonii.</title>
        <authorList>
            <person name="Cho K."/>
        </authorList>
    </citation>
    <scope>NUCLEOTIDE SEQUENCE [LARGE SCALE GENOMIC DNA]</scope>
    <source>
        <strain evidence="1">LZ3.2</strain>
        <tissue evidence="1">Leaf</tissue>
    </source>
</reference>
<dbReference type="AlphaFoldDB" id="A0A9J6B5D2"/>
<proteinExistence type="predicted"/>
<dbReference type="EMBL" id="JACXVP010000001">
    <property type="protein sequence ID" value="KAG5631981.1"/>
    <property type="molecule type" value="Genomic_DNA"/>
</dbReference>
<comment type="caution">
    <text evidence="1">The sequence shown here is derived from an EMBL/GenBank/DDBJ whole genome shotgun (WGS) entry which is preliminary data.</text>
</comment>
<gene>
    <name evidence="1" type="ORF">H5410_003698</name>
</gene>
<keyword evidence="2" id="KW-1185">Reference proteome</keyword>
<organism evidence="1 2">
    <name type="scientific">Solanum commersonii</name>
    <name type="common">Commerson's wild potato</name>
    <name type="synonym">Commerson's nightshade</name>
    <dbReference type="NCBI Taxonomy" id="4109"/>
    <lineage>
        <taxon>Eukaryota</taxon>
        <taxon>Viridiplantae</taxon>
        <taxon>Streptophyta</taxon>
        <taxon>Embryophyta</taxon>
        <taxon>Tracheophyta</taxon>
        <taxon>Spermatophyta</taxon>
        <taxon>Magnoliopsida</taxon>
        <taxon>eudicotyledons</taxon>
        <taxon>Gunneridae</taxon>
        <taxon>Pentapetalae</taxon>
        <taxon>asterids</taxon>
        <taxon>lamiids</taxon>
        <taxon>Solanales</taxon>
        <taxon>Solanaceae</taxon>
        <taxon>Solanoideae</taxon>
        <taxon>Solaneae</taxon>
        <taxon>Solanum</taxon>
    </lineage>
</organism>